<dbReference type="KEGG" id="vg:18503619"/>
<protein>
    <submittedName>
        <fullName evidence="1">Uncharacterized protein</fullName>
    </submittedName>
</protein>
<dbReference type="RefSeq" id="YP_009006942.1">
    <property type="nucleotide sequence ID" value="NC_023574.1"/>
</dbReference>
<dbReference type="Proteomes" id="UP000018883">
    <property type="component" value="Segment"/>
</dbReference>
<reference evidence="1 2" key="1">
    <citation type="journal article" date="2014" name="Front. Microbiol.">
        <title>Phages of non-dairy lactococci: isolation and characterization of ?L47, a phage infecting the grass isolate Lactococcus lactis ssp. cremoris DPC6860.</title>
        <authorList>
            <person name="Cavanagh D."/>
            <person name="Guinane C.M."/>
            <person name="Neve H."/>
            <person name="Coffey A."/>
            <person name="Ross R.P."/>
            <person name="Fitzgerald G.F."/>
            <person name="McAuliffe O."/>
        </authorList>
    </citation>
    <scope>NUCLEOTIDE SEQUENCE [LARGE SCALE GENOMIC DNA]</scope>
</reference>
<dbReference type="OrthoDB" id="28633at10239"/>
<dbReference type="EMBL" id="KF926093">
    <property type="protein sequence ID" value="AHC94142.1"/>
    <property type="molecule type" value="Genomic_DNA"/>
</dbReference>
<accession>V9VHX0</accession>
<evidence type="ECO:0000313" key="1">
    <source>
        <dbReference type="EMBL" id="AHC94142.1"/>
    </source>
</evidence>
<keyword evidence="2" id="KW-1185">Reference proteome</keyword>
<evidence type="ECO:0000313" key="2">
    <source>
        <dbReference type="Proteomes" id="UP000018883"/>
    </source>
</evidence>
<gene>
    <name evidence="1" type="ORF">T548_0064</name>
</gene>
<dbReference type="GeneID" id="18503619"/>
<proteinExistence type="predicted"/>
<name>V9VHX0_9CAUD</name>
<sequence length="67" mass="7900">MIEKWYVVKVSEENKKKYHAPNNFTVFPCNYIFDQAIKRLGDTVVLITPSKDIAERTKKALNEQLRE</sequence>
<organism evidence="1 2">
    <name type="scientific">Lactococcus phage phiL47</name>
    <dbReference type="NCBI Taxonomy" id="1412875"/>
    <lineage>
        <taxon>Viruses</taxon>
        <taxon>Duplodnaviria</taxon>
        <taxon>Heunggongvirae</taxon>
        <taxon>Uroviricota</taxon>
        <taxon>Caudoviricetes</taxon>
        <taxon>Audreyjarvisvirus</taxon>
        <taxon>Audreyjarvisvirus L47</taxon>
    </lineage>
</organism>